<feature type="transmembrane region" description="Helical" evidence="2">
    <location>
        <begin position="115"/>
        <end position="133"/>
    </location>
</feature>
<proteinExistence type="predicted"/>
<reference evidence="3" key="1">
    <citation type="submission" date="2020-04" db="EMBL/GenBank/DDBJ databases">
        <authorList>
            <person name="Zhang T."/>
        </authorList>
    </citation>
    <scope>NUCLEOTIDE SEQUENCE</scope>
    <source>
        <strain evidence="3">HKST-UBA13</strain>
    </source>
</reference>
<keyword evidence="2" id="KW-0472">Membrane</keyword>
<keyword evidence="2" id="KW-1133">Transmembrane helix</keyword>
<protein>
    <submittedName>
        <fullName evidence="3">Uncharacterized protein</fullName>
    </submittedName>
</protein>
<name>A0A955I8J1_9BACT</name>
<comment type="caution">
    <text evidence="3">The sequence shown here is derived from an EMBL/GenBank/DDBJ whole genome shotgun (WGS) entry which is preliminary data.</text>
</comment>
<evidence type="ECO:0000256" key="2">
    <source>
        <dbReference type="SAM" id="Phobius"/>
    </source>
</evidence>
<evidence type="ECO:0000313" key="4">
    <source>
        <dbReference type="Proteomes" id="UP000775877"/>
    </source>
</evidence>
<dbReference type="AlphaFoldDB" id="A0A955I8J1"/>
<organism evidence="3 4">
    <name type="scientific">Candidatus Dojkabacteria bacterium</name>
    <dbReference type="NCBI Taxonomy" id="2099670"/>
    <lineage>
        <taxon>Bacteria</taxon>
        <taxon>Candidatus Dojkabacteria</taxon>
    </lineage>
</organism>
<feature type="compositionally biased region" description="Basic and acidic residues" evidence="1">
    <location>
        <begin position="82"/>
        <end position="96"/>
    </location>
</feature>
<gene>
    <name evidence="3" type="ORF">KC678_01360</name>
</gene>
<feature type="compositionally biased region" description="Basic and acidic residues" evidence="1">
    <location>
        <begin position="29"/>
        <end position="46"/>
    </location>
</feature>
<evidence type="ECO:0000256" key="1">
    <source>
        <dbReference type="SAM" id="MobiDB-lite"/>
    </source>
</evidence>
<dbReference type="Proteomes" id="UP000775877">
    <property type="component" value="Unassembled WGS sequence"/>
</dbReference>
<feature type="region of interest" description="Disordered" evidence="1">
    <location>
        <begin position="1"/>
        <end position="96"/>
    </location>
</feature>
<accession>A0A955I8J1</accession>
<evidence type="ECO:0000313" key="3">
    <source>
        <dbReference type="EMBL" id="MCA9380890.1"/>
    </source>
</evidence>
<reference evidence="3" key="2">
    <citation type="journal article" date="2021" name="Microbiome">
        <title>Successional dynamics and alternative stable states in a saline activated sludge microbial community over 9 years.</title>
        <authorList>
            <person name="Wang Y."/>
            <person name="Ye J."/>
            <person name="Ju F."/>
            <person name="Liu L."/>
            <person name="Boyd J.A."/>
            <person name="Deng Y."/>
            <person name="Parks D.H."/>
            <person name="Jiang X."/>
            <person name="Yin X."/>
            <person name="Woodcroft B.J."/>
            <person name="Tyson G.W."/>
            <person name="Hugenholtz P."/>
            <person name="Polz M.F."/>
            <person name="Zhang T."/>
        </authorList>
    </citation>
    <scope>NUCLEOTIDE SEQUENCE</scope>
    <source>
        <strain evidence="3">HKST-UBA13</strain>
    </source>
</reference>
<keyword evidence="2" id="KW-0812">Transmembrane</keyword>
<dbReference type="EMBL" id="JAGQLJ010000025">
    <property type="protein sequence ID" value="MCA9380890.1"/>
    <property type="molecule type" value="Genomic_DNA"/>
</dbReference>
<sequence>MALVTELETKTTEETQPAPEASEATPLKPVEEKSEPETKPEEEKVEPSVAEVSETPAPMIQSISPSDDGAETVTAAPAESMSLEKKEEKKETEGDESIIEKIDDGLKSIDTPGEYIVITLVALLVGIIIGLILSSI</sequence>